<keyword evidence="2" id="KW-1185">Reference proteome</keyword>
<dbReference type="RefSeq" id="WP_301248903.1">
    <property type="nucleotide sequence ID" value="NZ_JAROCD010000014.1"/>
</dbReference>
<dbReference type="InterPro" id="IPR047778">
    <property type="entry name" value="STM4014-like"/>
</dbReference>
<proteinExistence type="predicted"/>
<dbReference type="NCBIfam" id="NF038074">
    <property type="entry name" value="fam_STM4014"/>
    <property type="match status" value="1"/>
</dbReference>
<accession>A0ABT8JI19</accession>
<name>A0ABT8JI19_9BACL</name>
<evidence type="ECO:0000313" key="2">
    <source>
        <dbReference type="Proteomes" id="UP001174205"/>
    </source>
</evidence>
<comment type="caution">
    <text evidence="1">The sequence shown here is derived from an EMBL/GenBank/DDBJ whole genome shotgun (WGS) entry which is preliminary data.</text>
</comment>
<dbReference type="SUPFAM" id="SSF56059">
    <property type="entry name" value="Glutathione synthetase ATP-binding domain-like"/>
    <property type="match status" value="1"/>
</dbReference>
<protein>
    <submittedName>
        <fullName evidence="1">STM4014 family protein</fullName>
    </submittedName>
</protein>
<gene>
    <name evidence="1" type="ORF">P5G61_24875</name>
</gene>
<sequence length="453" mass="50643">MSGMTEMEENLQRLAKHSDMILEQPFLLIGNPNNRRTLELQQARQRLGLQPALVLPYARLLQTWRQGGTIADALQQCLGARGTTHMYGETWISSPTSMSYANHDSIHGAINIPLIRMDAPGEEWEVERELLFLGAGSDIAQLKDGTSASMISAEQTLVLEQEWGRIHAPGQWFRGWKACLERVGREAREYWPNARFMNDPHDIAIMFDKRKCQQHLSSHGVQIPPMLPSSEPIKNAAELRIAMKTAGMNRVFVKLACGSGASGVVAYQINPRTGAEIAITTVGMERDQGKTIFYNEGRMRRYTRTSEISALMDWLCAEGAQIERWMAKASQGSSVFDIRQLVAGRQAGHAVVRLSQTPITNLHLRNERLLPAEAGLDEQQMERVQTAAKAAMAAFPNSWSAGIDVMLSSGTEPRAYVLDVNPFGDLLYRVQHNGLGTYEWEMELLRKGPYNHA</sequence>
<dbReference type="Gene3D" id="3.30.470.20">
    <property type="entry name" value="ATP-grasp fold, B domain"/>
    <property type="match status" value="1"/>
</dbReference>
<dbReference type="Proteomes" id="UP001174205">
    <property type="component" value="Unassembled WGS sequence"/>
</dbReference>
<organism evidence="1 2">
    <name type="scientific">Paenibacillus vandeheii</name>
    <dbReference type="NCBI Taxonomy" id="3035917"/>
    <lineage>
        <taxon>Bacteria</taxon>
        <taxon>Bacillati</taxon>
        <taxon>Bacillota</taxon>
        <taxon>Bacilli</taxon>
        <taxon>Bacillales</taxon>
        <taxon>Paenibacillaceae</taxon>
        <taxon>Paenibacillus</taxon>
    </lineage>
</organism>
<dbReference type="EMBL" id="JAROCD010000014">
    <property type="protein sequence ID" value="MDN4604483.1"/>
    <property type="molecule type" value="Genomic_DNA"/>
</dbReference>
<evidence type="ECO:0000313" key="1">
    <source>
        <dbReference type="EMBL" id="MDN4604483.1"/>
    </source>
</evidence>
<reference evidence="1" key="1">
    <citation type="submission" date="2023-03" db="EMBL/GenBank/DDBJ databases">
        <title>MT1 and MT2 Draft Genomes of Novel Species.</title>
        <authorList>
            <person name="Venkateswaran K."/>
        </authorList>
    </citation>
    <scope>NUCLEOTIDE SEQUENCE</scope>
    <source>
        <strain evidence="1">F6_3S_P_1C</strain>
    </source>
</reference>